<protein>
    <submittedName>
        <fullName evidence="1">V3</fullName>
    </submittedName>
</protein>
<gene>
    <name evidence="1" type="primary">V3</name>
</gene>
<proteinExistence type="predicted"/>
<dbReference type="EMBL" id="KY426921">
    <property type="protein sequence ID" value="ASO96017.1"/>
    <property type="molecule type" value="Genomic_DNA"/>
</dbReference>
<accession>A0A222C536</accession>
<organism evidence="1">
    <name type="scientific">Grapevine red blotch virus</name>
    <dbReference type="NCBI Taxonomy" id="1381007"/>
    <lineage>
        <taxon>Viruses</taxon>
        <taxon>Monodnaviria</taxon>
        <taxon>Shotokuvirae</taxon>
        <taxon>Cressdnaviricota</taxon>
        <taxon>Repensiviricetes</taxon>
        <taxon>Geplafuvirales</taxon>
        <taxon>Geminiviridae</taxon>
        <taxon>Grablovirus</taxon>
        <taxon>Grablovirus vitis</taxon>
    </lineage>
</organism>
<sequence>MELFFNRPRCLLWRVYDQVSEFGLYDGGEDVDVDIPIVGDDEDEEMVTTGYGEFVKTLKRRRSERGEVTKTYKRRIALTEPDRSRTEVEELRDYLLEEDYDKHRRRLDLELGSGLHSPDSRCTVM</sequence>
<reference evidence="1" key="1">
    <citation type="submission" date="2017-01" db="EMBL/GenBank/DDBJ databases">
        <title>Toward the etiology of Syrah Decline, a Canadian perspective.</title>
        <authorList>
            <person name="Xiao H."/>
            <person name="Meng B."/>
        </authorList>
    </citation>
    <scope>NUCLEOTIDE SEQUENCE</scope>
    <source>
        <strain evidence="1">93-21</strain>
    </source>
</reference>
<evidence type="ECO:0000313" key="1">
    <source>
        <dbReference type="EMBL" id="ASO96017.1"/>
    </source>
</evidence>
<name>A0A222C536_9GEMI</name>